<evidence type="ECO:0000313" key="8">
    <source>
        <dbReference type="Proteomes" id="UP001487296"/>
    </source>
</evidence>
<comment type="cofactor">
    <cofactor evidence="1">
        <name>Ca(2+)</name>
        <dbReference type="ChEBI" id="CHEBI:29108"/>
    </cofactor>
</comment>
<dbReference type="InterPro" id="IPR029033">
    <property type="entry name" value="His_PPase_superfam"/>
</dbReference>
<dbReference type="Proteomes" id="UP001487296">
    <property type="component" value="Unassembled WGS sequence"/>
</dbReference>
<dbReference type="Gene3D" id="3.30.2080.10">
    <property type="entry name" value="GH92 mannosidase domain"/>
    <property type="match status" value="1"/>
</dbReference>
<dbReference type="NCBIfam" id="TIGR01180">
    <property type="entry name" value="aman2_put"/>
    <property type="match status" value="1"/>
</dbReference>
<dbReference type="InterPro" id="IPR041371">
    <property type="entry name" value="GH92_N"/>
</dbReference>
<reference evidence="7 8" key="1">
    <citation type="submission" date="2024-04" db="EMBL/GenBank/DDBJ databases">
        <title>Human intestinal bacterial collection.</title>
        <authorList>
            <person name="Pauvert C."/>
            <person name="Hitch T.C.A."/>
            <person name="Clavel T."/>
        </authorList>
    </citation>
    <scope>NUCLEOTIDE SEQUENCE [LARGE SCALE GENOMIC DNA]</scope>
    <source>
        <strain evidence="7 8">CLA-AA-H145</strain>
    </source>
</reference>
<dbReference type="InterPro" id="IPR014718">
    <property type="entry name" value="GH-type_carb-bd"/>
</dbReference>
<dbReference type="Pfam" id="PF07971">
    <property type="entry name" value="Glyco_hydro_92"/>
    <property type="match status" value="1"/>
</dbReference>
<dbReference type="InterPro" id="IPR008928">
    <property type="entry name" value="6-hairpin_glycosidase_sf"/>
</dbReference>
<comment type="subunit">
    <text evidence="2">Monomer.</text>
</comment>
<dbReference type="InterPro" id="IPR005887">
    <property type="entry name" value="GH92_a_mannosidase_put"/>
</dbReference>
<dbReference type="GO" id="GO:0016798">
    <property type="term" value="F:hydrolase activity, acting on glycosyl bonds"/>
    <property type="evidence" value="ECO:0007669"/>
    <property type="project" value="UniProtKB-KW"/>
</dbReference>
<gene>
    <name evidence="7" type="ORF">AAAT34_00570</name>
</gene>
<evidence type="ECO:0000256" key="1">
    <source>
        <dbReference type="ARBA" id="ARBA00001913"/>
    </source>
</evidence>
<dbReference type="EMBL" id="JBBNFP010000001">
    <property type="protein sequence ID" value="MEQ2485542.1"/>
    <property type="molecule type" value="Genomic_DNA"/>
</dbReference>
<keyword evidence="3" id="KW-0106">Calcium</keyword>
<dbReference type="InterPro" id="IPR012939">
    <property type="entry name" value="Glyco_hydro_92"/>
</dbReference>
<evidence type="ECO:0000313" key="7">
    <source>
        <dbReference type="EMBL" id="MEQ2485542.1"/>
    </source>
</evidence>
<dbReference type="Gene3D" id="3.40.50.1240">
    <property type="entry name" value="Phosphoglycerate mutase-like"/>
    <property type="match status" value="1"/>
</dbReference>
<evidence type="ECO:0000256" key="4">
    <source>
        <dbReference type="SAM" id="SignalP"/>
    </source>
</evidence>
<protein>
    <submittedName>
        <fullName evidence="7">GH92 family glycosyl hydrolase</fullName>
        <ecNumber evidence="7">3.2.1.-</ecNumber>
    </submittedName>
</protein>
<evidence type="ECO:0000256" key="3">
    <source>
        <dbReference type="ARBA" id="ARBA00022837"/>
    </source>
</evidence>
<feature type="domain" description="Glycosyl hydrolase family 92" evidence="5">
    <location>
        <begin position="644"/>
        <end position="1126"/>
    </location>
</feature>
<dbReference type="SUPFAM" id="SSF53254">
    <property type="entry name" value="Phosphoglycerate mutase-like"/>
    <property type="match status" value="1"/>
</dbReference>
<evidence type="ECO:0000259" key="5">
    <source>
        <dbReference type="Pfam" id="PF07971"/>
    </source>
</evidence>
<dbReference type="PANTHER" id="PTHR12143">
    <property type="entry name" value="PEPTIDE N-GLYCANASE PNGASE -RELATED"/>
    <property type="match status" value="1"/>
</dbReference>
<feature type="chain" id="PRO_5046592716" evidence="4">
    <location>
        <begin position="20"/>
        <end position="1145"/>
    </location>
</feature>
<dbReference type="Pfam" id="PF17678">
    <property type="entry name" value="Glyco_hydro_92N"/>
    <property type="match status" value="1"/>
</dbReference>
<dbReference type="Gene3D" id="1.20.1050.60">
    <property type="entry name" value="alpha-1,2-mannosidase"/>
    <property type="match status" value="1"/>
</dbReference>
<organism evidence="7 8">
    <name type="scientific">Hallella faecis</name>
    <dbReference type="NCBI Taxonomy" id="2841596"/>
    <lineage>
        <taxon>Bacteria</taxon>
        <taxon>Pseudomonadati</taxon>
        <taxon>Bacteroidota</taxon>
        <taxon>Bacteroidia</taxon>
        <taxon>Bacteroidales</taxon>
        <taxon>Prevotellaceae</taxon>
        <taxon>Hallella</taxon>
    </lineage>
</organism>
<keyword evidence="8" id="KW-1185">Reference proteome</keyword>
<feature type="domain" description="Glycosyl hydrolase family 92 N-terminal" evidence="6">
    <location>
        <begin position="427"/>
        <end position="616"/>
    </location>
</feature>
<dbReference type="Gene3D" id="2.70.98.10">
    <property type="match status" value="1"/>
</dbReference>
<dbReference type="InterPro" id="IPR050883">
    <property type="entry name" value="PNGase"/>
</dbReference>
<feature type="signal peptide" evidence="4">
    <location>
        <begin position="1"/>
        <end position="19"/>
    </location>
</feature>
<accession>A0ABV1FMA9</accession>
<keyword evidence="7" id="KW-0326">Glycosidase</keyword>
<dbReference type="Pfam" id="PF00328">
    <property type="entry name" value="His_Phos_2"/>
    <property type="match status" value="1"/>
</dbReference>
<dbReference type="RefSeq" id="WP_215759537.1">
    <property type="nucleotide sequence ID" value="NZ_JAHKBE010000014.1"/>
</dbReference>
<dbReference type="Gene3D" id="1.20.1610.10">
    <property type="entry name" value="alpha-1,2-mannosidases domains"/>
    <property type="match status" value="1"/>
</dbReference>
<evidence type="ECO:0000256" key="2">
    <source>
        <dbReference type="ARBA" id="ARBA00011245"/>
    </source>
</evidence>
<sequence length="1145" mass="127999">MKKTLLTCALFFMALFATAQPTWEQLGGVYYAYPERSGADFRMPEGFQPFYISHYGRHGSRWLTSDSRYEWVNSQFADKRNLTPLGREVAKRLRKIWRNAKGNGGKLTPLGARQHSGIAYRMAQAYPSVFANRPVVRACSSTSDRCRKSMEAAFRTFLALPNGFLVVCKTDSADMAWIAYNSPEEQRLTAATKVVARVTPDRFLKALFRDPAKVADGLHLMSELFTIATDMQDVEMPIGFQDVFTRQEAEAFYEQNNRRMWICNGPCALNNGIPARSAIGLWQHIKADADSAIAHGQRGADLRFGHDTNLYRLLTLLKLSGAKNRPADGVDRMDSVVPMAANLQMVFMRSQKEPGVFVAFLHNERPVYAVGCPSVSASDYVYAWDSVKVFMNRRLAELERLRMLSEINTLVGTDQAVTRSKGIYGKGSEEHGQTLPAVLVPHGQNFWTPQTRATERKCVAPYYYPDSLLQGIRCSHWLVGGCTQDYGSFTITAQGEGPVRLGVEEGATPFDHADELSHPHYYGVRLPRERLRVELTALSHAALLRITPEVDGEVHIVVRPNSDEREGTVLLDTLRQRVYASNPVHRIYQGWGEGAGFAGHLSLEYTDPLVRSGVNDSVVWLTFQGKAHQPIVLTAATSFTSREQADHNRMAETNGLDFGGMMVANANRWDKRFAMVDAADADTAKVRQFYGALYRASFLPREFSDVANAQGMRLCPRFADGRVEANEPQTMYMDFSMWDIYRAEMPLLLLMDTTLTANMMQSLCRMYRAGGWMPIFPCWNAYTAAMIGDHAAAVLADAAVKGVRGFDLPTAYEGVRKNAFDTPADLAVYRDGMGRRALTSYLRYGYVPLEDSVPDAFHTREQVSRTLEYAYDDFCAAQLAKLVGNEADAKRLMERSHNWQHVFNPITRWADGCHAPKRGKKAGGAFLGNTDLLGRVPFVTEGAVAHYSFYVPHDVYGLMEAMGGRDSLSARLDRLFDLRPTATGQWATGRMAYWHGNEPCHHIAYLYAWTGEPWKTQLLVHDILQTEYLDEPGGLSGNDDAGQMSAWQVFGMMGFYPVCPATPYYIIGSPSVSRVRLGRFEMVAEGVTDKNIFVQSATWNGQPYNRAYITHNMIAHGGRLVLTMGSKPNKEWGSGTASLPPNTAH</sequence>
<proteinExistence type="predicted"/>
<dbReference type="PANTHER" id="PTHR12143:SF43">
    <property type="entry name" value="PUTATIVE-RELATED"/>
    <property type="match status" value="1"/>
</dbReference>
<evidence type="ECO:0000259" key="6">
    <source>
        <dbReference type="Pfam" id="PF17678"/>
    </source>
</evidence>
<dbReference type="InterPro" id="IPR000560">
    <property type="entry name" value="His_Pase_clade-2"/>
</dbReference>
<name>A0ABV1FMA9_9BACT</name>
<keyword evidence="7" id="KW-0378">Hydrolase</keyword>
<keyword evidence="4" id="KW-0732">Signal</keyword>
<dbReference type="SUPFAM" id="SSF48208">
    <property type="entry name" value="Six-hairpin glycosidases"/>
    <property type="match status" value="1"/>
</dbReference>
<dbReference type="EC" id="3.2.1.-" evidence="7"/>
<comment type="caution">
    <text evidence="7">The sequence shown here is derived from an EMBL/GenBank/DDBJ whole genome shotgun (WGS) entry which is preliminary data.</text>
</comment>